<evidence type="ECO:0000313" key="3">
    <source>
        <dbReference type="EnsemblProtists" id="EOD18331"/>
    </source>
</evidence>
<dbReference type="Proteomes" id="UP000013827">
    <property type="component" value="Unassembled WGS sequence"/>
</dbReference>
<dbReference type="EnsemblProtists" id="EOD18331">
    <property type="protein sequence ID" value="EOD18331"/>
    <property type="gene ID" value="EMIHUDRAFT_448025"/>
</dbReference>
<name>A0A0D3J496_EMIH1</name>
<feature type="transmembrane region" description="Helical" evidence="1">
    <location>
        <begin position="21"/>
        <end position="40"/>
    </location>
</feature>
<dbReference type="Pfam" id="PF00059">
    <property type="entry name" value="Lectin_C"/>
    <property type="match status" value="1"/>
</dbReference>
<evidence type="ECO:0000313" key="4">
    <source>
        <dbReference type="Proteomes" id="UP000013827"/>
    </source>
</evidence>
<dbReference type="InterPro" id="IPR001304">
    <property type="entry name" value="C-type_lectin-like"/>
</dbReference>
<evidence type="ECO:0000256" key="1">
    <source>
        <dbReference type="SAM" id="Phobius"/>
    </source>
</evidence>
<dbReference type="InterPro" id="IPR016186">
    <property type="entry name" value="C-type_lectin-like/link_sf"/>
</dbReference>
<keyword evidence="1" id="KW-0812">Transmembrane</keyword>
<accession>A0A0D3J496</accession>
<dbReference type="AlphaFoldDB" id="A0A0D3J496"/>
<dbReference type="SMART" id="SM00034">
    <property type="entry name" value="CLECT"/>
    <property type="match status" value="1"/>
</dbReference>
<protein>
    <recommendedName>
        <fullName evidence="2">C-type lectin domain-containing protein</fullName>
    </recommendedName>
</protein>
<feature type="domain" description="C-type lectin" evidence="2">
    <location>
        <begin position="56"/>
        <end position="186"/>
    </location>
</feature>
<organism evidence="3 4">
    <name type="scientific">Emiliania huxleyi (strain CCMP1516)</name>
    <dbReference type="NCBI Taxonomy" id="280463"/>
    <lineage>
        <taxon>Eukaryota</taxon>
        <taxon>Haptista</taxon>
        <taxon>Haptophyta</taxon>
        <taxon>Prymnesiophyceae</taxon>
        <taxon>Isochrysidales</taxon>
        <taxon>Noelaerhabdaceae</taxon>
        <taxon>Emiliania</taxon>
    </lineage>
</organism>
<reference evidence="4" key="1">
    <citation type="journal article" date="2013" name="Nature">
        <title>Pan genome of the phytoplankton Emiliania underpins its global distribution.</title>
        <authorList>
            <person name="Read B.A."/>
            <person name="Kegel J."/>
            <person name="Klute M.J."/>
            <person name="Kuo A."/>
            <person name="Lefebvre S.C."/>
            <person name="Maumus F."/>
            <person name="Mayer C."/>
            <person name="Miller J."/>
            <person name="Monier A."/>
            <person name="Salamov A."/>
            <person name="Young J."/>
            <person name="Aguilar M."/>
            <person name="Claverie J.M."/>
            <person name="Frickenhaus S."/>
            <person name="Gonzalez K."/>
            <person name="Herman E.K."/>
            <person name="Lin Y.C."/>
            <person name="Napier J."/>
            <person name="Ogata H."/>
            <person name="Sarno A.F."/>
            <person name="Shmutz J."/>
            <person name="Schroeder D."/>
            <person name="de Vargas C."/>
            <person name="Verret F."/>
            <person name="von Dassow P."/>
            <person name="Valentin K."/>
            <person name="Van de Peer Y."/>
            <person name="Wheeler G."/>
            <person name="Dacks J.B."/>
            <person name="Delwiche C.F."/>
            <person name="Dyhrman S.T."/>
            <person name="Glockner G."/>
            <person name="John U."/>
            <person name="Richards T."/>
            <person name="Worden A.Z."/>
            <person name="Zhang X."/>
            <person name="Grigoriev I.V."/>
            <person name="Allen A.E."/>
            <person name="Bidle K."/>
            <person name="Borodovsky M."/>
            <person name="Bowler C."/>
            <person name="Brownlee C."/>
            <person name="Cock J.M."/>
            <person name="Elias M."/>
            <person name="Gladyshev V.N."/>
            <person name="Groth M."/>
            <person name="Guda C."/>
            <person name="Hadaegh A."/>
            <person name="Iglesias-Rodriguez M.D."/>
            <person name="Jenkins J."/>
            <person name="Jones B.M."/>
            <person name="Lawson T."/>
            <person name="Leese F."/>
            <person name="Lindquist E."/>
            <person name="Lobanov A."/>
            <person name="Lomsadze A."/>
            <person name="Malik S.B."/>
            <person name="Marsh M.E."/>
            <person name="Mackinder L."/>
            <person name="Mock T."/>
            <person name="Mueller-Roeber B."/>
            <person name="Pagarete A."/>
            <person name="Parker M."/>
            <person name="Probert I."/>
            <person name="Quesneville H."/>
            <person name="Raines C."/>
            <person name="Rensing S.A."/>
            <person name="Riano-Pachon D.M."/>
            <person name="Richier S."/>
            <person name="Rokitta S."/>
            <person name="Shiraiwa Y."/>
            <person name="Soanes D.M."/>
            <person name="van der Giezen M."/>
            <person name="Wahlund T.M."/>
            <person name="Williams B."/>
            <person name="Wilson W."/>
            <person name="Wolfe G."/>
            <person name="Wurch L.L."/>
        </authorList>
    </citation>
    <scope>NUCLEOTIDE SEQUENCE</scope>
</reference>
<keyword evidence="1" id="KW-1133">Transmembrane helix</keyword>
<dbReference type="Gene3D" id="3.10.100.10">
    <property type="entry name" value="Mannose-Binding Protein A, subunit A"/>
    <property type="match status" value="1"/>
</dbReference>
<keyword evidence="1" id="KW-0472">Membrane</keyword>
<dbReference type="HOGENOM" id="CLU_1191772_0_0_1"/>
<dbReference type="PaxDb" id="2903-EOD18331"/>
<dbReference type="InterPro" id="IPR016187">
    <property type="entry name" value="CTDL_fold"/>
</dbReference>
<dbReference type="PROSITE" id="PS50041">
    <property type="entry name" value="C_TYPE_LECTIN_2"/>
    <property type="match status" value="1"/>
</dbReference>
<dbReference type="KEGG" id="ehx:EMIHUDRAFT_448025"/>
<proteinExistence type="predicted"/>
<dbReference type="SUPFAM" id="SSF56436">
    <property type="entry name" value="C-type lectin-like"/>
    <property type="match status" value="1"/>
</dbReference>
<keyword evidence="4" id="KW-1185">Reference proteome</keyword>
<dbReference type="GeneID" id="19046332"/>
<sequence>MRTIHGDAGPSRRRRHGSSPLMLFAGAVVVGSVSAIVVLAKRPGHRIAEGWLPWPEGERSFYVTEDRHEHGQCYEACAALSFQSAPACIGSDAAATFVANTVMADFTRRDYGYSGPYLWIGHYQWPNDRGAAVGWKPSTAGCDGSYSKWLPGEPDDLFAMQDCAAIDPNGGWRDEFCHRRYRCLCERGVLPGDDAVEEELSHLAGSGSASARRGLFGLLAYFVSCGGMTIDSA</sequence>
<evidence type="ECO:0000259" key="2">
    <source>
        <dbReference type="PROSITE" id="PS50041"/>
    </source>
</evidence>
<dbReference type="RefSeq" id="XP_005770760.1">
    <property type="nucleotide sequence ID" value="XM_005770703.1"/>
</dbReference>
<reference evidence="3" key="2">
    <citation type="submission" date="2024-10" db="UniProtKB">
        <authorList>
            <consortium name="EnsemblProtists"/>
        </authorList>
    </citation>
    <scope>IDENTIFICATION</scope>
</reference>